<dbReference type="InterPro" id="IPR023631">
    <property type="entry name" value="Amidase_dom"/>
</dbReference>
<organism evidence="2 3">
    <name type="scientific">Marinomonas communis</name>
    <dbReference type="NCBI Taxonomy" id="28254"/>
    <lineage>
        <taxon>Bacteria</taxon>
        <taxon>Pseudomonadati</taxon>
        <taxon>Pseudomonadota</taxon>
        <taxon>Gammaproteobacteria</taxon>
        <taxon>Oceanospirillales</taxon>
        <taxon>Oceanospirillaceae</taxon>
        <taxon>Marinomonas</taxon>
    </lineage>
</organism>
<dbReference type="AlphaFoldDB" id="A0A4R6X329"/>
<name>A0A4R6X329_9GAMM</name>
<dbReference type="Gene3D" id="3.90.1300.10">
    <property type="entry name" value="Amidase signature (AS) domain"/>
    <property type="match status" value="1"/>
</dbReference>
<keyword evidence="3" id="KW-1185">Reference proteome</keyword>
<dbReference type="Proteomes" id="UP000295729">
    <property type="component" value="Unassembled WGS sequence"/>
</dbReference>
<reference evidence="2 3" key="1">
    <citation type="submission" date="2019-03" db="EMBL/GenBank/DDBJ databases">
        <title>Genomic Encyclopedia of Type Strains, Phase IV (KMG-IV): sequencing the most valuable type-strain genomes for metagenomic binning, comparative biology and taxonomic classification.</title>
        <authorList>
            <person name="Goeker M."/>
        </authorList>
    </citation>
    <scope>NUCLEOTIDE SEQUENCE [LARGE SCALE GENOMIC DNA]</scope>
    <source>
        <strain evidence="2 3">DSM 5604</strain>
    </source>
</reference>
<dbReference type="PANTHER" id="PTHR11895">
    <property type="entry name" value="TRANSAMIDASE"/>
    <property type="match status" value="1"/>
</dbReference>
<dbReference type="InterPro" id="IPR000120">
    <property type="entry name" value="Amidase"/>
</dbReference>
<keyword evidence="2" id="KW-0808">Transferase</keyword>
<evidence type="ECO:0000259" key="1">
    <source>
        <dbReference type="Pfam" id="PF01425"/>
    </source>
</evidence>
<comment type="caution">
    <text evidence="2">The sequence shown here is derived from an EMBL/GenBank/DDBJ whole genome shotgun (WGS) entry which is preliminary data.</text>
</comment>
<dbReference type="SUPFAM" id="SSF75304">
    <property type="entry name" value="Amidase signature (AS) enzymes"/>
    <property type="match status" value="1"/>
</dbReference>
<dbReference type="InterPro" id="IPR036928">
    <property type="entry name" value="AS_sf"/>
</dbReference>
<sequence length="417" mass="45045">MDMMDSKHWSERGLDTHLDKLKSEVTACSEPIFIAPFVESSVSKDGALSGAVVSVKATFDVAGHPTTMGSKLLGQKHAEKDADAVAFLRAAGASLIGHTNMTELAYSGVGLNPHFGTPENPFKQGRIPGGSTSGGAVSVATGLADIALGTDTGGSLRIPAAFCGLVGFKPSQQSVSSKGCLPLSQSLDSIGVMANSVNDCSLAWHVLSDKKEEHVDHDFILKVPTNFGMDEASSIVREAFDSVIKSLQDQGLKIEHGSYPIFEAYQQLPVWQFSAVESRRYFASLIDLESDLLDPRVRQRIARGKGVTDEEFSNTQRLRHDLIERMSAEEANTVFIMPTVACIAPDFSDFATDEDFNRINLLCLRNTSFANVIDGCSLSLPFTYQGEPIGLMLTAKNGDDQKLLSLAQTIERLLCSF</sequence>
<dbReference type="Pfam" id="PF01425">
    <property type="entry name" value="Amidase"/>
    <property type="match status" value="1"/>
</dbReference>
<accession>A0A4R6X329</accession>
<evidence type="ECO:0000313" key="3">
    <source>
        <dbReference type="Proteomes" id="UP000295729"/>
    </source>
</evidence>
<dbReference type="EMBL" id="SNZA01000005">
    <property type="protein sequence ID" value="TDR06858.1"/>
    <property type="molecule type" value="Genomic_DNA"/>
</dbReference>
<dbReference type="GO" id="GO:0016740">
    <property type="term" value="F:transferase activity"/>
    <property type="evidence" value="ECO:0007669"/>
    <property type="project" value="UniProtKB-KW"/>
</dbReference>
<dbReference type="PANTHER" id="PTHR11895:SF176">
    <property type="entry name" value="AMIDASE AMID-RELATED"/>
    <property type="match status" value="1"/>
</dbReference>
<evidence type="ECO:0000313" key="2">
    <source>
        <dbReference type="EMBL" id="TDR06858.1"/>
    </source>
</evidence>
<gene>
    <name evidence="2" type="ORF">C8D85_3045</name>
</gene>
<proteinExistence type="predicted"/>
<protein>
    <submittedName>
        <fullName evidence="2">Aspartyl-tRNA(Asn)/glutamyl-tRNA(Gln) amidotransferase subunit A</fullName>
    </submittedName>
</protein>
<feature type="domain" description="Amidase" evidence="1">
    <location>
        <begin position="43"/>
        <end position="404"/>
    </location>
</feature>